<keyword evidence="2" id="KW-1185">Reference proteome</keyword>
<evidence type="ECO:0000313" key="1">
    <source>
        <dbReference type="EMBL" id="MBV6341471.1"/>
    </source>
</evidence>
<organism evidence="1 2">
    <name type="scientific">Candidatus Magnetobacterium casense</name>
    <dbReference type="NCBI Taxonomy" id="1455061"/>
    <lineage>
        <taxon>Bacteria</taxon>
        <taxon>Pseudomonadati</taxon>
        <taxon>Nitrospirota</taxon>
        <taxon>Thermodesulfovibrionia</taxon>
        <taxon>Thermodesulfovibrionales</taxon>
        <taxon>Candidatus Magnetobacteriaceae</taxon>
        <taxon>Candidatus Magnetobacterium</taxon>
    </lineage>
</organism>
<proteinExistence type="predicted"/>
<sequence>MKVESFNNRHNGVTYKGAKIPCPIEATVCLDDKSKVVIKGVLSIEQMTGSYKFGEQLQIVVLGKPVRVEKRNASEYQRIEIAIPLSWGNELIQSYLTQRGKL</sequence>
<protein>
    <submittedName>
        <fullName evidence="1">Uncharacterized protein</fullName>
    </submittedName>
</protein>
<reference evidence="1 2" key="1">
    <citation type="journal article" date="2020" name="J Geophys Res Biogeosci">
        <title>Magnetotaxis as an Adaptation to Enable Bacterial Shuttling of Microbial Sulfur and Sulfur Cycling Across Aquatic Oxic#Anoxic Interfaces.</title>
        <authorList>
            <person name="Li J."/>
            <person name="Liu P."/>
            <person name="Wang J."/>
            <person name="Roberts A.P."/>
            <person name="Pan Y."/>
        </authorList>
    </citation>
    <scope>NUCLEOTIDE SEQUENCE [LARGE SCALE GENOMIC DNA]</scope>
    <source>
        <strain evidence="1 2">MYR-1_YQ</strain>
    </source>
</reference>
<evidence type="ECO:0000313" key="2">
    <source>
        <dbReference type="Proteomes" id="UP001196980"/>
    </source>
</evidence>
<name>A0ABS6RY12_9BACT</name>
<dbReference type="EMBL" id="JABXWD010000111">
    <property type="protein sequence ID" value="MBV6341471.1"/>
    <property type="molecule type" value="Genomic_DNA"/>
</dbReference>
<gene>
    <name evidence="1" type="ORF">HWQ67_07720</name>
</gene>
<accession>A0ABS6RY12</accession>
<dbReference type="RefSeq" id="WP_218252106.1">
    <property type="nucleotide sequence ID" value="NZ_JABXWD010000111.1"/>
</dbReference>
<comment type="caution">
    <text evidence="1">The sequence shown here is derived from an EMBL/GenBank/DDBJ whole genome shotgun (WGS) entry which is preliminary data.</text>
</comment>
<dbReference type="Proteomes" id="UP001196980">
    <property type="component" value="Unassembled WGS sequence"/>
</dbReference>